<dbReference type="EMBL" id="RQFT01000012">
    <property type="protein sequence ID" value="TGL03554.1"/>
    <property type="molecule type" value="Genomic_DNA"/>
</dbReference>
<protein>
    <submittedName>
        <fullName evidence="1">Uncharacterized protein</fullName>
    </submittedName>
</protein>
<accession>A0A7I0HPQ4</accession>
<dbReference type="Proteomes" id="UP000297641">
    <property type="component" value="Unassembled WGS sequence"/>
</dbReference>
<reference evidence="1 2" key="1">
    <citation type="journal article" date="2019" name="PLoS Negl. Trop. Dis.">
        <title>Revisiting the worldwide diversity of Leptospira species in the environment.</title>
        <authorList>
            <person name="Vincent A.T."/>
            <person name="Schiettekatte O."/>
            <person name="Bourhy P."/>
            <person name="Veyrier F.J."/>
            <person name="Picardeau M."/>
        </authorList>
    </citation>
    <scope>NUCLEOTIDE SEQUENCE [LARGE SCALE GENOMIC DNA]</scope>
    <source>
        <strain evidence="1 2">201800273</strain>
    </source>
</reference>
<evidence type="ECO:0000313" key="2">
    <source>
        <dbReference type="Proteomes" id="UP000297641"/>
    </source>
</evidence>
<dbReference type="AlphaFoldDB" id="A0A7I0HPQ4"/>
<evidence type="ECO:0000313" key="1">
    <source>
        <dbReference type="EMBL" id="TGL03554.1"/>
    </source>
</evidence>
<comment type="caution">
    <text evidence="1">The sequence shown here is derived from an EMBL/GenBank/DDBJ whole genome shotgun (WGS) entry which is preliminary data.</text>
</comment>
<dbReference type="RefSeq" id="WP_135771859.1">
    <property type="nucleotide sequence ID" value="NZ_RQFT01000012.1"/>
</dbReference>
<organism evidence="1 2">
    <name type="scientific">Leptospira bouyouniensis</name>
    <dbReference type="NCBI Taxonomy" id="2484911"/>
    <lineage>
        <taxon>Bacteria</taxon>
        <taxon>Pseudomonadati</taxon>
        <taxon>Spirochaetota</taxon>
        <taxon>Spirochaetia</taxon>
        <taxon>Leptospirales</taxon>
        <taxon>Leptospiraceae</taxon>
        <taxon>Leptospira</taxon>
    </lineage>
</organism>
<name>A0A7I0HPQ4_9LEPT</name>
<sequence length="66" mass="7682">MISFSEITLGIVNISDFIAKAIAKGNPNIRFFLLSDLQSLSDRLLIFQRDIERLIEYNYDLKMIED</sequence>
<proteinExistence type="predicted"/>
<gene>
    <name evidence="1" type="ORF">EHQ43_17530</name>
</gene>